<evidence type="ECO:0000256" key="3">
    <source>
        <dbReference type="ARBA" id="ARBA00009595"/>
    </source>
</evidence>
<keyword evidence="6 11" id="KW-0378">Hydrolase</keyword>
<dbReference type="GO" id="GO:0046872">
    <property type="term" value="F:metal ion binding"/>
    <property type="evidence" value="ECO:0007669"/>
    <property type="project" value="UniProtKB-KW"/>
</dbReference>
<dbReference type="InterPro" id="IPR049734">
    <property type="entry name" value="NudC-like_C"/>
</dbReference>
<evidence type="ECO:0000313" key="12">
    <source>
        <dbReference type="Proteomes" id="UP000451860"/>
    </source>
</evidence>
<dbReference type="PANTHER" id="PTHR42904">
    <property type="entry name" value="NUDIX HYDROLASE, NUDC SUBFAMILY"/>
    <property type="match status" value="1"/>
</dbReference>
<evidence type="ECO:0000256" key="2">
    <source>
        <dbReference type="ARBA" id="ARBA00001947"/>
    </source>
</evidence>
<dbReference type="GO" id="GO:0005829">
    <property type="term" value="C:cytosol"/>
    <property type="evidence" value="ECO:0007669"/>
    <property type="project" value="TreeGrafter"/>
</dbReference>
<evidence type="ECO:0000313" key="11">
    <source>
        <dbReference type="EMBL" id="KAE8763536.1"/>
    </source>
</evidence>
<dbReference type="InterPro" id="IPR020084">
    <property type="entry name" value="NUDIX_hydrolase_CS"/>
</dbReference>
<evidence type="ECO:0000256" key="8">
    <source>
        <dbReference type="ARBA" id="ARBA00023027"/>
    </source>
</evidence>
<dbReference type="InterPro" id="IPR000086">
    <property type="entry name" value="NUDIX_hydrolase_dom"/>
</dbReference>
<comment type="caution">
    <text evidence="11">The sequence shown here is derived from an EMBL/GenBank/DDBJ whole genome shotgun (WGS) entry which is preliminary data.</text>
</comment>
<evidence type="ECO:0000256" key="6">
    <source>
        <dbReference type="ARBA" id="ARBA00022801"/>
    </source>
</evidence>
<dbReference type="PROSITE" id="PS51462">
    <property type="entry name" value="NUDIX"/>
    <property type="match status" value="1"/>
</dbReference>
<organism evidence="11 12">
    <name type="scientific">Georgenia thermotolerans</name>
    <dbReference type="NCBI Taxonomy" id="527326"/>
    <lineage>
        <taxon>Bacteria</taxon>
        <taxon>Bacillati</taxon>
        <taxon>Actinomycetota</taxon>
        <taxon>Actinomycetes</taxon>
        <taxon>Micrococcales</taxon>
        <taxon>Bogoriellaceae</taxon>
        <taxon>Georgenia</taxon>
    </lineage>
</organism>
<proteinExistence type="inferred from homology"/>
<dbReference type="Proteomes" id="UP000451860">
    <property type="component" value="Unassembled WGS sequence"/>
</dbReference>
<dbReference type="InterPro" id="IPR050241">
    <property type="entry name" value="NAD-cap_RNA_hydrolase_NudC"/>
</dbReference>
<keyword evidence="8" id="KW-0520">NAD</keyword>
<evidence type="ECO:0000256" key="5">
    <source>
        <dbReference type="ARBA" id="ARBA00022723"/>
    </source>
</evidence>
<keyword evidence="5" id="KW-0479">Metal-binding</keyword>
<dbReference type="GO" id="GO:0019677">
    <property type="term" value="P:NAD+ catabolic process"/>
    <property type="evidence" value="ECO:0007669"/>
    <property type="project" value="TreeGrafter"/>
</dbReference>
<dbReference type="EMBL" id="WHJE01000067">
    <property type="protein sequence ID" value="KAE8763536.1"/>
    <property type="molecule type" value="Genomic_DNA"/>
</dbReference>
<dbReference type="PROSITE" id="PS00893">
    <property type="entry name" value="NUDIX_BOX"/>
    <property type="match status" value="1"/>
</dbReference>
<dbReference type="SUPFAM" id="SSF55811">
    <property type="entry name" value="Nudix"/>
    <property type="match status" value="1"/>
</dbReference>
<dbReference type="InterPro" id="IPR015376">
    <property type="entry name" value="Znr_NADH_PPase"/>
</dbReference>
<evidence type="ECO:0000256" key="7">
    <source>
        <dbReference type="ARBA" id="ARBA00022842"/>
    </source>
</evidence>
<sequence length="337" mass="36355">MKPRRAPGEEPRPAPLTVGLVHNLPLARSTVDPDAAARTRPDLVAALVAEPTTRVLLVRHGHVATRDGALDLRSPAEVTGATWDPEHLAYLGRDDDAAYVSLTLPETLGDERDLDGVPVQEDAALVGFVEGLTFAHLRDVGDALPDRDAGLATTAVALSAWHARHPRCPRCGEVTEVIDAGWVRRCTADRSLHYPRTDPAVIMAVTDAADRILLGHAAHWPAGRFSTLAGYVEPGESVETAVRREVAEEAGIDVGEVQFRASQPWPFPASLMLGFRARVADGAPVEVRVDGVELTEARFFTREELAAAVRDGEVLLPMRSSIALALIEEWFGGPLPR</sequence>
<dbReference type="Pfam" id="PF09296">
    <property type="entry name" value="NUDIX-like"/>
    <property type="match status" value="1"/>
</dbReference>
<dbReference type="NCBIfam" id="NF001299">
    <property type="entry name" value="PRK00241.1"/>
    <property type="match status" value="1"/>
</dbReference>
<name>A0A7J5UME7_9MICO</name>
<comment type="similarity">
    <text evidence="3">Belongs to the Nudix hydrolase family. NudC subfamily.</text>
</comment>
<dbReference type="InterPro" id="IPR015375">
    <property type="entry name" value="NADH_PPase-like_N"/>
</dbReference>
<dbReference type="Gene3D" id="3.90.79.10">
    <property type="entry name" value="Nucleoside Triphosphate Pyrophosphohydrolase"/>
    <property type="match status" value="1"/>
</dbReference>
<evidence type="ECO:0000256" key="9">
    <source>
        <dbReference type="ARBA" id="ARBA00023679"/>
    </source>
</evidence>
<comment type="cofactor">
    <cofactor evidence="2">
        <name>Zn(2+)</name>
        <dbReference type="ChEBI" id="CHEBI:29105"/>
    </cofactor>
</comment>
<evidence type="ECO:0000259" key="10">
    <source>
        <dbReference type="PROSITE" id="PS51462"/>
    </source>
</evidence>
<dbReference type="EC" id="3.6.1.22" evidence="4"/>
<dbReference type="InterPro" id="IPR015797">
    <property type="entry name" value="NUDIX_hydrolase-like_dom_sf"/>
</dbReference>
<dbReference type="Gene3D" id="3.90.79.20">
    <property type="match status" value="1"/>
</dbReference>
<comment type="cofactor">
    <cofactor evidence="1">
        <name>Mg(2+)</name>
        <dbReference type="ChEBI" id="CHEBI:18420"/>
    </cofactor>
</comment>
<dbReference type="OrthoDB" id="9791656at2"/>
<accession>A0A7J5UME7</accession>
<evidence type="ECO:0000256" key="1">
    <source>
        <dbReference type="ARBA" id="ARBA00001946"/>
    </source>
</evidence>
<evidence type="ECO:0000256" key="4">
    <source>
        <dbReference type="ARBA" id="ARBA00012381"/>
    </source>
</evidence>
<keyword evidence="7" id="KW-0460">Magnesium</keyword>
<keyword evidence="12" id="KW-1185">Reference proteome</keyword>
<dbReference type="GO" id="GO:0006742">
    <property type="term" value="P:NADP+ catabolic process"/>
    <property type="evidence" value="ECO:0007669"/>
    <property type="project" value="TreeGrafter"/>
</dbReference>
<dbReference type="PANTHER" id="PTHR42904:SF6">
    <property type="entry name" value="NAD-CAPPED RNA HYDROLASE NUDT12"/>
    <property type="match status" value="1"/>
</dbReference>
<dbReference type="AlphaFoldDB" id="A0A7J5UME7"/>
<dbReference type="GO" id="GO:0035529">
    <property type="term" value="F:NADH pyrophosphatase activity"/>
    <property type="evidence" value="ECO:0007669"/>
    <property type="project" value="TreeGrafter"/>
</dbReference>
<dbReference type="Pfam" id="PF00293">
    <property type="entry name" value="NUDIX"/>
    <property type="match status" value="1"/>
</dbReference>
<gene>
    <name evidence="11" type="primary">nudC</name>
    <name evidence="11" type="ORF">GB883_13555</name>
</gene>
<reference evidence="11 12" key="1">
    <citation type="submission" date="2019-10" db="EMBL/GenBank/DDBJ databases">
        <title>Georgenia wutianyii sp. nov. and Georgenia yuyongxinii sp. nov. isolated from plateau pika (Ochotona curzoniae) in the Qinghai-Tibet plateau of China.</title>
        <authorList>
            <person name="Tian Z."/>
        </authorList>
    </citation>
    <scope>NUCLEOTIDE SEQUENCE [LARGE SCALE GENOMIC DNA]</scope>
    <source>
        <strain evidence="11 12">DSM 21501</strain>
    </source>
</reference>
<feature type="domain" description="Nudix hydrolase" evidence="10">
    <location>
        <begin position="195"/>
        <end position="322"/>
    </location>
</feature>
<protein>
    <recommendedName>
        <fullName evidence="4">NAD(+) diphosphatase</fullName>
        <ecNumber evidence="4">3.6.1.22</ecNumber>
    </recommendedName>
</protein>
<comment type="catalytic activity">
    <reaction evidence="9">
        <text>a 5'-end NAD(+)-phospho-ribonucleoside in mRNA + H2O = a 5'-end phospho-adenosine-phospho-ribonucleoside in mRNA + beta-nicotinamide D-ribonucleotide + 2 H(+)</text>
        <dbReference type="Rhea" id="RHEA:60876"/>
        <dbReference type="Rhea" id="RHEA-COMP:15698"/>
        <dbReference type="Rhea" id="RHEA-COMP:15719"/>
        <dbReference type="ChEBI" id="CHEBI:14649"/>
        <dbReference type="ChEBI" id="CHEBI:15377"/>
        <dbReference type="ChEBI" id="CHEBI:15378"/>
        <dbReference type="ChEBI" id="CHEBI:144029"/>
        <dbReference type="ChEBI" id="CHEBI:144051"/>
    </reaction>
    <physiologicalReaction direction="left-to-right" evidence="9">
        <dbReference type="Rhea" id="RHEA:60877"/>
    </physiologicalReaction>
</comment>
<dbReference type="CDD" id="cd03429">
    <property type="entry name" value="NUDIX_NADH_pyrophosphatase_Nudt13"/>
    <property type="match status" value="1"/>
</dbReference>
<dbReference type="Pfam" id="PF09297">
    <property type="entry name" value="Zn_ribbon_NUD"/>
    <property type="match status" value="1"/>
</dbReference>